<proteinExistence type="predicted"/>
<dbReference type="Gene3D" id="3.40.30.10">
    <property type="entry name" value="Glutaredoxin"/>
    <property type="match status" value="1"/>
</dbReference>
<protein>
    <submittedName>
        <fullName evidence="2">Predicted dithiol-disulfide isomerase, DsbA family</fullName>
    </submittedName>
</protein>
<dbReference type="PANTHER" id="PTHR13887:SF41">
    <property type="entry name" value="THIOREDOXIN SUPERFAMILY PROTEIN"/>
    <property type="match status" value="1"/>
</dbReference>
<dbReference type="GO" id="GO:0016853">
    <property type="term" value="F:isomerase activity"/>
    <property type="evidence" value="ECO:0007669"/>
    <property type="project" value="UniProtKB-KW"/>
</dbReference>
<dbReference type="CDD" id="cd03024">
    <property type="entry name" value="DsbA_FrnE"/>
    <property type="match status" value="1"/>
</dbReference>
<dbReference type="AlphaFoldDB" id="A0A1I4L2U9"/>
<dbReference type="RefSeq" id="WP_093852315.1">
    <property type="nucleotide sequence ID" value="NZ_FOSG01000029.1"/>
</dbReference>
<keyword evidence="3" id="KW-1185">Reference proteome</keyword>
<dbReference type="InterPro" id="IPR001853">
    <property type="entry name" value="DSBA-like_thioredoxin_dom"/>
</dbReference>
<dbReference type="InterPro" id="IPR036249">
    <property type="entry name" value="Thioredoxin-like_sf"/>
</dbReference>
<dbReference type="EMBL" id="FOSG01000029">
    <property type="protein sequence ID" value="SFL85304.1"/>
    <property type="molecule type" value="Genomic_DNA"/>
</dbReference>
<dbReference type="Pfam" id="PF01323">
    <property type="entry name" value="DSBA"/>
    <property type="match status" value="1"/>
</dbReference>
<gene>
    <name evidence="2" type="ORF">SAMN05192584_12940</name>
</gene>
<dbReference type="PANTHER" id="PTHR13887">
    <property type="entry name" value="GLUTATHIONE S-TRANSFERASE KAPPA"/>
    <property type="match status" value="1"/>
</dbReference>
<dbReference type="GO" id="GO:0016491">
    <property type="term" value="F:oxidoreductase activity"/>
    <property type="evidence" value="ECO:0007669"/>
    <property type="project" value="InterPro"/>
</dbReference>
<dbReference type="SUPFAM" id="SSF52833">
    <property type="entry name" value="Thioredoxin-like"/>
    <property type="match status" value="1"/>
</dbReference>
<dbReference type="Proteomes" id="UP000198928">
    <property type="component" value="Unassembled WGS sequence"/>
</dbReference>
<name>A0A1I4L2U9_9ACTN</name>
<sequence>MKITMVLDVVCAHSYIAYTRLARVLRRHREGGGTAELEFRPFQLAPDAPDEPEPLLDALREAFGPGALESARRIAQAAAREGLDLRYERAVGANTFHSHRLIAQAAAQGRAEEMVERLFRAHFTDGLYLGDPEVLARLAEEAGVTVSEGGEAELRRELESVRALGVRAVPVFEFEGGPTLTGEQSEEAFAAALRAA</sequence>
<organism evidence="2 3">
    <name type="scientific">Streptomyces pini</name>
    <dbReference type="NCBI Taxonomy" id="1520580"/>
    <lineage>
        <taxon>Bacteria</taxon>
        <taxon>Bacillati</taxon>
        <taxon>Actinomycetota</taxon>
        <taxon>Actinomycetes</taxon>
        <taxon>Kitasatosporales</taxon>
        <taxon>Streptomycetaceae</taxon>
        <taxon>Streptomyces</taxon>
    </lineage>
</organism>
<reference evidence="3" key="1">
    <citation type="submission" date="2016-10" db="EMBL/GenBank/DDBJ databases">
        <authorList>
            <person name="Varghese N."/>
            <person name="Submissions S."/>
        </authorList>
    </citation>
    <scope>NUCLEOTIDE SEQUENCE [LARGE SCALE GENOMIC DNA]</scope>
    <source>
        <strain evidence="3">PL19</strain>
    </source>
</reference>
<feature type="domain" description="DSBA-like thioredoxin" evidence="1">
    <location>
        <begin position="3"/>
        <end position="193"/>
    </location>
</feature>
<dbReference type="OrthoDB" id="9799122at2"/>
<evidence type="ECO:0000313" key="2">
    <source>
        <dbReference type="EMBL" id="SFL85304.1"/>
    </source>
</evidence>
<evidence type="ECO:0000313" key="3">
    <source>
        <dbReference type="Proteomes" id="UP000198928"/>
    </source>
</evidence>
<accession>A0A1I4L2U9</accession>
<evidence type="ECO:0000259" key="1">
    <source>
        <dbReference type="Pfam" id="PF01323"/>
    </source>
</evidence>
<keyword evidence="2" id="KW-0413">Isomerase</keyword>